<sequence>MKKLIACRMQEGTSVSTHVVKMKGYIDQMNKLGYPMQDEMAADFIFNSLPSSCDQFVMNFNLNGWVKTVLEIHGLLKTAEMNGQSKTNQVLMVRSGGVTKPKPKRRVNNSKGKKKVSVAAKPATNNNKQVAKPKPPPPEERQCFECNKMGH</sequence>
<reference evidence="1 2" key="2">
    <citation type="journal article" date="2022" name="Mol. Ecol. Resour.">
        <title>The genomes of chicory, endive, great burdock and yacon provide insights into Asteraceae paleo-polyploidization history and plant inulin production.</title>
        <authorList>
            <person name="Fan W."/>
            <person name="Wang S."/>
            <person name="Wang H."/>
            <person name="Wang A."/>
            <person name="Jiang F."/>
            <person name="Liu H."/>
            <person name="Zhao H."/>
            <person name="Xu D."/>
            <person name="Zhang Y."/>
        </authorList>
    </citation>
    <scope>NUCLEOTIDE SEQUENCE [LARGE SCALE GENOMIC DNA]</scope>
    <source>
        <strain evidence="2">cv. Yunnan</strain>
        <tissue evidence="1">Leaves</tissue>
    </source>
</reference>
<proteinExistence type="predicted"/>
<organism evidence="1 2">
    <name type="scientific">Smallanthus sonchifolius</name>
    <dbReference type="NCBI Taxonomy" id="185202"/>
    <lineage>
        <taxon>Eukaryota</taxon>
        <taxon>Viridiplantae</taxon>
        <taxon>Streptophyta</taxon>
        <taxon>Embryophyta</taxon>
        <taxon>Tracheophyta</taxon>
        <taxon>Spermatophyta</taxon>
        <taxon>Magnoliopsida</taxon>
        <taxon>eudicotyledons</taxon>
        <taxon>Gunneridae</taxon>
        <taxon>Pentapetalae</taxon>
        <taxon>asterids</taxon>
        <taxon>campanulids</taxon>
        <taxon>Asterales</taxon>
        <taxon>Asteraceae</taxon>
        <taxon>Asteroideae</taxon>
        <taxon>Heliantheae alliance</taxon>
        <taxon>Millerieae</taxon>
        <taxon>Smallanthus</taxon>
    </lineage>
</organism>
<evidence type="ECO:0000313" key="2">
    <source>
        <dbReference type="Proteomes" id="UP001056120"/>
    </source>
</evidence>
<name>A0ACB9K565_9ASTR</name>
<dbReference type="Proteomes" id="UP001056120">
    <property type="component" value="Linkage Group LG01"/>
</dbReference>
<dbReference type="EMBL" id="CM042018">
    <property type="protein sequence ID" value="KAI3827461.1"/>
    <property type="molecule type" value="Genomic_DNA"/>
</dbReference>
<keyword evidence="2" id="KW-1185">Reference proteome</keyword>
<accession>A0ACB9K565</accession>
<reference evidence="2" key="1">
    <citation type="journal article" date="2022" name="Mol. Ecol. Resour.">
        <title>The genomes of chicory, endive, great burdock and yacon provide insights into Asteraceae palaeo-polyploidization history and plant inulin production.</title>
        <authorList>
            <person name="Fan W."/>
            <person name="Wang S."/>
            <person name="Wang H."/>
            <person name="Wang A."/>
            <person name="Jiang F."/>
            <person name="Liu H."/>
            <person name="Zhao H."/>
            <person name="Xu D."/>
            <person name="Zhang Y."/>
        </authorList>
    </citation>
    <scope>NUCLEOTIDE SEQUENCE [LARGE SCALE GENOMIC DNA]</scope>
    <source>
        <strain evidence="2">cv. Yunnan</strain>
    </source>
</reference>
<comment type="caution">
    <text evidence="1">The sequence shown here is derived from an EMBL/GenBank/DDBJ whole genome shotgun (WGS) entry which is preliminary data.</text>
</comment>
<evidence type="ECO:0000313" key="1">
    <source>
        <dbReference type="EMBL" id="KAI3827461.1"/>
    </source>
</evidence>
<gene>
    <name evidence="1" type="ORF">L1987_01537</name>
</gene>
<protein>
    <submittedName>
        <fullName evidence="1">Uncharacterized protein</fullName>
    </submittedName>
</protein>